<keyword evidence="5" id="KW-1185">Reference proteome</keyword>
<proteinExistence type="inferred from homology"/>
<accession>A0A378QCC6</accession>
<geneLocation type="plasmid" evidence="2">
    <name>pMOV1</name>
</geneLocation>
<geneLocation type="plasmid" evidence="5">
    <name>pmov1</name>
</geneLocation>
<dbReference type="InterPro" id="IPR042297">
    <property type="entry name" value="Antirestriction_sf"/>
</dbReference>
<organism evidence="3 6">
    <name type="scientific">Moraxella ovis</name>
    <dbReference type="NCBI Taxonomy" id="29433"/>
    <lineage>
        <taxon>Bacteria</taxon>
        <taxon>Pseudomonadati</taxon>
        <taxon>Pseudomonadota</taxon>
        <taxon>Gammaproteobacteria</taxon>
        <taxon>Moraxellales</taxon>
        <taxon>Moraxellaceae</taxon>
        <taxon>Moraxella</taxon>
    </lineage>
</organism>
<dbReference type="RefSeq" id="WP_063515062.1">
    <property type="nucleotide sequence ID" value="NZ_CP011159.1"/>
</dbReference>
<evidence type="ECO:0000313" key="3">
    <source>
        <dbReference type="EMBL" id="STY98557.1"/>
    </source>
</evidence>
<dbReference type="InterPro" id="IPR004914">
    <property type="entry name" value="Antirestrict"/>
</dbReference>
<comment type="similarity">
    <text evidence="1">Belongs to the antirestriction protein family.</text>
</comment>
<evidence type="ECO:0000313" key="5">
    <source>
        <dbReference type="Proteomes" id="UP000076765"/>
    </source>
</evidence>
<protein>
    <submittedName>
        <fullName evidence="3">Antirestriction protein</fullName>
    </submittedName>
</protein>
<dbReference type="EMBL" id="UGPW01000002">
    <property type="protein sequence ID" value="STY98557.1"/>
    <property type="molecule type" value="Genomic_DNA"/>
</dbReference>
<dbReference type="Proteomes" id="UP000255102">
    <property type="component" value="Unassembled WGS sequence"/>
</dbReference>
<dbReference type="EMBL" id="UGPW01000002">
    <property type="protein sequence ID" value="STY98604.1"/>
    <property type="molecule type" value="Genomic_DNA"/>
</dbReference>
<dbReference type="KEGG" id="moi:MOVS_10680"/>
<reference evidence="3 6" key="2">
    <citation type="submission" date="2018-06" db="EMBL/GenBank/DDBJ databases">
        <authorList>
            <consortium name="Pathogen Informatics"/>
            <person name="Doyle S."/>
        </authorList>
    </citation>
    <scope>NUCLEOTIDE SEQUENCE [LARGE SCALE GENOMIC DNA]</scope>
    <source>
        <strain evidence="3 6">NCTC11227</strain>
    </source>
</reference>
<evidence type="ECO:0000313" key="6">
    <source>
        <dbReference type="Proteomes" id="UP000255102"/>
    </source>
</evidence>
<gene>
    <name evidence="2" type="ORF">MOVS_10680</name>
    <name evidence="3" type="ORF">NCTC11227_02233</name>
    <name evidence="4" type="ORF">NCTC11227_02280</name>
</gene>
<dbReference type="AlphaFoldDB" id="A0A378QCC6"/>
<dbReference type="Proteomes" id="UP000076765">
    <property type="component" value="Plasmid pMOV1"/>
</dbReference>
<evidence type="ECO:0000313" key="4">
    <source>
        <dbReference type="EMBL" id="STY98604.1"/>
    </source>
</evidence>
<evidence type="ECO:0000256" key="1">
    <source>
        <dbReference type="ARBA" id="ARBA00008618"/>
    </source>
</evidence>
<name>A0A378QCC6_9GAMM</name>
<reference evidence="2 5" key="1">
    <citation type="submission" date="2015-04" db="EMBL/GenBank/DDBJ databases">
        <authorList>
            <person name="Calcutt M.J."/>
            <person name="Foecking M.F."/>
        </authorList>
    </citation>
    <scope>NUCLEOTIDE SEQUENCE [LARGE SCALE GENOMIC DNA]</scope>
    <source>
        <strain evidence="2 5">199/55</strain>
        <plasmid evidence="5">pmov1</plasmid>
        <plasmid evidence="2">pMOV1</plasmid>
    </source>
</reference>
<sequence>MNKLTVQEAKEFSIGVSTAQNPVLFPVADIAIANEQGRSEFLADHLGSRAAVAFKHCLYEIAGMLNEEYKGGYWEFAEMDDGKVFFCYPADDKLFTCANRLNYAEGVMDNKTFGFICSFIALGRAFYHINQSDAVLLSQKYHNARLWALEKLYNQVYDSQDADLIISYRKFSREFYKFTD</sequence>
<dbReference type="EMBL" id="CP011159">
    <property type="protein sequence ID" value="ANB92554.1"/>
    <property type="molecule type" value="Genomic_DNA"/>
</dbReference>
<dbReference type="Gene3D" id="3.30.70.3580">
    <property type="entry name" value="Antirestriction protein"/>
    <property type="match status" value="1"/>
</dbReference>
<evidence type="ECO:0000313" key="2">
    <source>
        <dbReference type="EMBL" id="ANB92554.1"/>
    </source>
</evidence>
<dbReference type="Pfam" id="PF03230">
    <property type="entry name" value="Antirestrict"/>
    <property type="match status" value="1"/>
</dbReference>
<keyword evidence="2" id="KW-0614">Plasmid</keyword>